<comment type="similarity">
    <text evidence="2">Belongs to the glycosyl hydrolase 29 family.</text>
</comment>
<dbReference type="EC" id="3.2.1.51" evidence="3"/>
<dbReference type="Pfam" id="PF01120">
    <property type="entry name" value="Alpha_L_fucos"/>
    <property type="match status" value="1"/>
</dbReference>
<feature type="chain" id="PRO_5025348265" description="alpha-L-fucosidase" evidence="7">
    <location>
        <begin position="21"/>
        <end position="480"/>
    </location>
</feature>
<dbReference type="PANTHER" id="PTHR10030:SF37">
    <property type="entry name" value="ALPHA-L-FUCOSIDASE-RELATED"/>
    <property type="match status" value="1"/>
</dbReference>
<sequence>MKTVLTSLLLAFLCATSLHAGEKKNKDFDKIMPSTLKHPPETEARLNQWFRDSKFGAFIHFGAYSQLAGKYKDRVTPKNYAEWIQMDLEIPYKEYRKEVVGQFNPTEFDAEEWVKLFKATGMRHVVITAKHHEGFALFDSACSDYDVMDASPFKRDIIKELSEACHRHGLKFGVYYSQAKDWSDPDSSSFTRKGTLKSIHPDLPEDYKPDMDAYIARKALPQIEELLKNYQIDLIWFDTPRNMTRERAVLFSDAVRRINPDCVINSRLYTMAGASSKQVITPEMLEVFDYFSLGDKEVPPKKLPLTTESPDSVSSSYGYKAHGEHHYHSLQELIHRLVHTVCAGGSYLLNCGPMGNGKIDPKAVELFSGIGDWIRDNHESIYDTEANPLPSRPEWGDASLSKDGKTLYLHVMKWPANGKLRVGGMPVKAASAAFLAPKGADQKISLFQDGSTIALDLPAKAIDEHDSVIKVLLESAFPVQ</sequence>
<reference evidence="9 10" key="1">
    <citation type="submission" date="2019-04" db="EMBL/GenBank/DDBJ databases">
        <authorList>
            <person name="Van Vliet M D."/>
        </authorList>
    </citation>
    <scope>NUCLEOTIDE SEQUENCE [LARGE SCALE GENOMIC DNA]</scope>
    <source>
        <strain evidence="9 10">F21</strain>
    </source>
</reference>
<feature type="signal peptide" evidence="7">
    <location>
        <begin position="1"/>
        <end position="20"/>
    </location>
</feature>
<dbReference type="GO" id="GO:0005764">
    <property type="term" value="C:lysosome"/>
    <property type="evidence" value="ECO:0007669"/>
    <property type="project" value="TreeGrafter"/>
</dbReference>
<accession>A0A6C2UGQ5</accession>
<name>A0A6C2UGQ5_9BACT</name>
<dbReference type="GO" id="GO:0016139">
    <property type="term" value="P:glycoside catabolic process"/>
    <property type="evidence" value="ECO:0007669"/>
    <property type="project" value="TreeGrafter"/>
</dbReference>
<dbReference type="EMBL" id="CAAHFH010000001">
    <property type="protein sequence ID" value="VGO18386.1"/>
    <property type="molecule type" value="Genomic_DNA"/>
</dbReference>
<keyword evidence="6" id="KW-0326">Glycosidase</keyword>
<dbReference type="PRINTS" id="PR00741">
    <property type="entry name" value="GLHYDRLASE29"/>
</dbReference>
<dbReference type="Proteomes" id="UP000346198">
    <property type="component" value="Unassembled WGS sequence"/>
</dbReference>
<dbReference type="InterPro" id="IPR057739">
    <property type="entry name" value="Glyco_hydro_29_N"/>
</dbReference>
<dbReference type="InterPro" id="IPR000933">
    <property type="entry name" value="Glyco_hydro_29"/>
</dbReference>
<dbReference type="AlphaFoldDB" id="A0A6C2UGQ5"/>
<proteinExistence type="inferred from homology"/>
<dbReference type="SMART" id="SM00812">
    <property type="entry name" value="Alpha_L_fucos"/>
    <property type="match status" value="1"/>
</dbReference>
<evidence type="ECO:0000256" key="5">
    <source>
        <dbReference type="ARBA" id="ARBA00022801"/>
    </source>
</evidence>
<evidence type="ECO:0000259" key="8">
    <source>
        <dbReference type="Pfam" id="PF01120"/>
    </source>
</evidence>
<dbReference type="GO" id="GO:0006004">
    <property type="term" value="P:fucose metabolic process"/>
    <property type="evidence" value="ECO:0007669"/>
    <property type="project" value="InterPro"/>
</dbReference>
<dbReference type="RefSeq" id="WP_168432911.1">
    <property type="nucleotide sequence ID" value="NZ_CAAHFH010000001.1"/>
</dbReference>
<feature type="domain" description="Glycoside hydrolase family 29 N-terminal" evidence="8">
    <location>
        <begin position="43"/>
        <end position="379"/>
    </location>
</feature>
<dbReference type="PIRSF" id="PIRSF001092">
    <property type="entry name" value="Alpha-L-fucosidase"/>
    <property type="match status" value="1"/>
</dbReference>
<evidence type="ECO:0000313" key="10">
    <source>
        <dbReference type="Proteomes" id="UP000346198"/>
    </source>
</evidence>
<comment type="function">
    <text evidence="1">Alpha-L-fucosidase is responsible for hydrolyzing the alpha-1,6-linked fucose joined to the reducing-end N-acetylglucosamine of the carbohydrate moieties of glycoproteins.</text>
</comment>
<dbReference type="InterPro" id="IPR013780">
    <property type="entry name" value="Glyco_hydro_b"/>
</dbReference>
<evidence type="ECO:0000256" key="1">
    <source>
        <dbReference type="ARBA" id="ARBA00004071"/>
    </source>
</evidence>
<evidence type="ECO:0000256" key="4">
    <source>
        <dbReference type="ARBA" id="ARBA00022729"/>
    </source>
</evidence>
<dbReference type="Gene3D" id="3.20.20.80">
    <property type="entry name" value="Glycosidases"/>
    <property type="match status" value="1"/>
</dbReference>
<evidence type="ECO:0000256" key="6">
    <source>
        <dbReference type="ARBA" id="ARBA00023295"/>
    </source>
</evidence>
<evidence type="ECO:0000313" key="9">
    <source>
        <dbReference type="EMBL" id="VGO18386.1"/>
    </source>
</evidence>
<evidence type="ECO:0000256" key="3">
    <source>
        <dbReference type="ARBA" id="ARBA00012662"/>
    </source>
</evidence>
<dbReference type="Gene3D" id="2.60.40.1180">
    <property type="entry name" value="Golgi alpha-mannosidase II"/>
    <property type="match status" value="1"/>
</dbReference>
<protein>
    <recommendedName>
        <fullName evidence="3">alpha-L-fucosidase</fullName>
        <ecNumber evidence="3">3.2.1.51</ecNumber>
    </recommendedName>
</protein>
<keyword evidence="4 7" id="KW-0732">Signal</keyword>
<evidence type="ECO:0000256" key="7">
    <source>
        <dbReference type="SAM" id="SignalP"/>
    </source>
</evidence>
<dbReference type="InterPro" id="IPR016286">
    <property type="entry name" value="FUC_metazoa-typ"/>
</dbReference>
<dbReference type="InterPro" id="IPR017853">
    <property type="entry name" value="GH"/>
</dbReference>
<keyword evidence="10" id="KW-1185">Reference proteome</keyword>
<dbReference type="SUPFAM" id="SSF51445">
    <property type="entry name" value="(Trans)glycosidases"/>
    <property type="match status" value="1"/>
</dbReference>
<organism evidence="9 10">
    <name type="scientific">Pontiella sulfatireligans</name>
    <dbReference type="NCBI Taxonomy" id="2750658"/>
    <lineage>
        <taxon>Bacteria</taxon>
        <taxon>Pseudomonadati</taxon>
        <taxon>Kiritimatiellota</taxon>
        <taxon>Kiritimatiellia</taxon>
        <taxon>Kiritimatiellales</taxon>
        <taxon>Pontiellaceae</taxon>
        <taxon>Pontiella</taxon>
    </lineage>
</organism>
<dbReference type="GO" id="GO:0004560">
    <property type="term" value="F:alpha-L-fucosidase activity"/>
    <property type="evidence" value="ECO:0007669"/>
    <property type="project" value="InterPro"/>
</dbReference>
<evidence type="ECO:0000256" key="2">
    <source>
        <dbReference type="ARBA" id="ARBA00007951"/>
    </source>
</evidence>
<gene>
    <name evidence="9" type="ORF">SCARR_00438</name>
</gene>
<dbReference type="PANTHER" id="PTHR10030">
    <property type="entry name" value="ALPHA-L-FUCOSIDASE"/>
    <property type="match status" value="1"/>
</dbReference>
<keyword evidence="5" id="KW-0378">Hydrolase</keyword>